<dbReference type="InterPro" id="IPR029787">
    <property type="entry name" value="Nucleotide_cyclase"/>
</dbReference>
<dbReference type="GO" id="GO:0005886">
    <property type="term" value="C:plasma membrane"/>
    <property type="evidence" value="ECO:0007669"/>
    <property type="project" value="TreeGrafter"/>
</dbReference>
<dbReference type="SMART" id="SM00267">
    <property type="entry name" value="GGDEF"/>
    <property type="match status" value="1"/>
</dbReference>
<dbReference type="PROSITE" id="PS50887">
    <property type="entry name" value="GGDEF"/>
    <property type="match status" value="1"/>
</dbReference>
<evidence type="ECO:0000313" key="2">
    <source>
        <dbReference type="EMBL" id="SKB55257.1"/>
    </source>
</evidence>
<dbReference type="InterPro" id="IPR000160">
    <property type="entry name" value="GGDEF_dom"/>
</dbReference>
<organism evidence="2 3">
    <name type="scientific">Acetoanaerobium noterae</name>
    <dbReference type="NCBI Taxonomy" id="745369"/>
    <lineage>
        <taxon>Bacteria</taxon>
        <taxon>Bacillati</taxon>
        <taxon>Bacillota</taxon>
        <taxon>Clostridia</taxon>
        <taxon>Peptostreptococcales</taxon>
        <taxon>Filifactoraceae</taxon>
        <taxon>Acetoanaerobium</taxon>
    </lineage>
</organism>
<gene>
    <name evidence="2" type="ORF">SAMN02745120_2065</name>
</gene>
<dbReference type="FunFam" id="3.30.70.270:FF:000001">
    <property type="entry name" value="Diguanylate cyclase domain protein"/>
    <property type="match status" value="1"/>
</dbReference>
<protein>
    <submittedName>
        <fullName evidence="2">Diguanylate cyclase (GGDEF) domain-containing protein</fullName>
    </submittedName>
</protein>
<dbReference type="PANTHER" id="PTHR45138:SF9">
    <property type="entry name" value="DIGUANYLATE CYCLASE DGCM-RELATED"/>
    <property type="match status" value="1"/>
</dbReference>
<dbReference type="SUPFAM" id="SSF55073">
    <property type="entry name" value="Nucleotide cyclase"/>
    <property type="match status" value="1"/>
</dbReference>
<dbReference type="GO" id="GO:1902201">
    <property type="term" value="P:negative regulation of bacterial-type flagellum-dependent cell motility"/>
    <property type="evidence" value="ECO:0007669"/>
    <property type="project" value="TreeGrafter"/>
</dbReference>
<evidence type="ECO:0000313" key="3">
    <source>
        <dbReference type="Proteomes" id="UP000243406"/>
    </source>
</evidence>
<dbReference type="NCBIfam" id="TIGR00254">
    <property type="entry name" value="GGDEF"/>
    <property type="match status" value="1"/>
</dbReference>
<dbReference type="Proteomes" id="UP000243406">
    <property type="component" value="Unassembled WGS sequence"/>
</dbReference>
<accession>A0A1T5C774</accession>
<dbReference type="AlphaFoldDB" id="A0A1T5C774"/>
<name>A0A1T5C774_9FIRM</name>
<dbReference type="OrthoDB" id="9805474at2"/>
<sequence>MGKNTRKNKAKNKITKTRTIVKRNILQRKNKKIADLKKEISKLKKYYSKDNLTNTFNKSNGIRRLQLELNRTITQNAPTTIAFIDVDNMKAINDTFGHCSGDKLLVSLGSVITSSIRKDDFVFRFGGDEFVIVFPNADKEQATKIIKRIQESISAINQKEKLPFYISISYGISEYNGKTKIKINEFIKNADIAMYQNKNLNKANMNQEKNLVLN</sequence>
<feature type="domain" description="GGDEF" evidence="1">
    <location>
        <begin position="77"/>
        <end position="208"/>
    </location>
</feature>
<dbReference type="GO" id="GO:0043709">
    <property type="term" value="P:cell adhesion involved in single-species biofilm formation"/>
    <property type="evidence" value="ECO:0007669"/>
    <property type="project" value="TreeGrafter"/>
</dbReference>
<dbReference type="InterPro" id="IPR050469">
    <property type="entry name" value="Diguanylate_Cyclase"/>
</dbReference>
<dbReference type="EMBL" id="FUYN01000004">
    <property type="protein sequence ID" value="SKB55257.1"/>
    <property type="molecule type" value="Genomic_DNA"/>
</dbReference>
<dbReference type="RefSeq" id="WP_079589857.1">
    <property type="nucleotide sequence ID" value="NZ_FUYN01000004.1"/>
</dbReference>
<dbReference type="InterPro" id="IPR043128">
    <property type="entry name" value="Rev_trsase/Diguanyl_cyclase"/>
</dbReference>
<dbReference type="Gene3D" id="3.30.70.270">
    <property type="match status" value="1"/>
</dbReference>
<dbReference type="PANTHER" id="PTHR45138">
    <property type="entry name" value="REGULATORY COMPONENTS OF SENSORY TRANSDUCTION SYSTEM"/>
    <property type="match status" value="1"/>
</dbReference>
<keyword evidence="3" id="KW-1185">Reference proteome</keyword>
<reference evidence="3" key="1">
    <citation type="submission" date="2017-02" db="EMBL/GenBank/DDBJ databases">
        <authorList>
            <person name="Varghese N."/>
            <person name="Submissions S."/>
        </authorList>
    </citation>
    <scope>NUCLEOTIDE SEQUENCE [LARGE SCALE GENOMIC DNA]</scope>
    <source>
        <strain evidence="3">ATCC 35199</strain>
    </source>
</reference>
<dbReference type="GO" id="GO:0052621">
    <property type="term" value="F:diguanylate cyclase activity"/>
    <property type="evidence" value="ECO:0007669"/>
    <property type="project" value="TreeGrafter"/>
</dbReference>
<dbReference type="Pfam" id="PF00990">
    <property type="entry name" value="GGDEF"/>
    <property type="match status" value="1"/>
</dbReference>
<dbReference type="CDD" id="cd01949">
    <property type="entry name" value="GGDEF"/>
    <property type="match status" value="1"/>
</dbReference>
<evidence type="ECO:0000259" key="1">
    <source>
        <dbReference type="PROSITE" id="PS50887"/>
    </source>
</evidence>
<proteinExistence type="predicted"/>